<dbReference type="InterPro" id="IPR001005">
    <property type="entry name" value="SANT/Myb"/>
</dbReference>
<organism evidence="2 3">
    <name type="scientific">Papiliotrema laurentii</name>
    <name type="common">Cryptococcus laurentii</name>
    <dbReference type="NCBI Taxonomy" id="5418"/>
    <lineage>
        <taxon>Eukaryota</taxon>
        <taxon>Fungi</taxon>
        <taxon>Dikarya</taxon>
        <taxon>Basidiomycota</taxon>
        <taxon>Agaricomycotina</taxon>
        <taxon>Tremellomycetes</taxon>
        <taxon>Tremellales</taxon>
        <taxon>Rhynchogastremaceae</taxon>
        <taxon>Papiliotrema</taxon>
    </lineage>
</organism>
<reference evidence="2" key="1">
    <citation type="submission" date="2023-02" db="EMBL/GenBank/DDBJ databases">
        <title>Identification and recombinant expression of a fungal hydrolase from Papiliotrema laurentii that hydrolyzes apple cutin and clears colloidal polyester polyurethane.</title>
        <authorList>
            <consortium name="DOE Joint Genome Institute"/>
            <person name="Roman V.A."/>
            <person name="Bojanowski C."/>
            <person name="Crable B.R."/>
            <person name="Wagner D.N."/>
            <person name="Hung C.S."/>
            <person name="Nadeau L.J."/>
            <person name="Schratz L."/>
            <person name="Haridas S."/>
            <person name="Pangilinan J."/>
            <person name="Lipzen A."/>
            <person name="Na H."/>
            <person name="Yan M."/>
            <person name="Ng V."/>
            <person name="Grigoriev I.V."/>
            <person name="Spatafora J.W."/>
            <person name="Barlow D."/>
            <person name="Biffinger J."/>
            <person name="Kelley-Loughnane N."/>
            <person name="Varaljay V.A."/>
            <person name="Crookes-Goodson W.J."/>
        </authorList>
    </citation>
    <scope>NUCLEOTIDE SEQUENCE</scope>
    <source>
        <strain evidence="2">5307AH</strain>
    </source>
</reference>
<accession>A0AAD9L635</accession>
<dbReference type="Pfam" id="PF13921">
    <property type="entry name" value="Myb_DNA-bind_6"/>
    <property type="match status" value="1"/>
</dbReference>
<gene>
    <name evidence="2" type="ORF">DB88DRAFT_539801</name>
</gene>
<protein>
    <recommendedName>
        <fullName evidence="1">Myb-like domain-containing protein</fullName>
    </recommendedName>
</protein>
<dbReference type="SUPFAM" id="SSF46689">
    <property type="entry name" value="Homeodomain-like"/>
    <property type="match status" value="1"/>
</dbReference>
<dbReference type="AlphaFoldDB" id="A0AAD9L635"/>
<dbReference type="Gene3D" id="1.10.10.60">
    <property type="entry name" value="Homeodomain-like"/>
    <property type="match status" value="1"/>
</dbReference>
<proteinExistence type="predicted"/>
<evidence type="ECO:0000259" key="1">
    <source>
        <dbReference type="PROSITE" id="PS50090"/>
    </source>
</evidence>
<dbReference type="Proteomes" id="UP001182556">
    <property type="component" value="Unassembled WGS sequence"/>
</dbReference>
<name>A0AAD9L635_PAPLA</name>
<keyword evidence="3" id="KW-1185">Reference proteome</keyword>
<evidence type="ECO:0000313" key="2">
    <source>
        <dbReference type="EMBL" id="KAK1925026.1"/>
    </source>
</evidence>
<sequence>MPAVRTQLATPKAAAREIKASVKQGGPTYDKCLLVTLIVKQVSPDWGRISSVLNDKTESKAHDLWRKVILPALSAGRAWSTSTGGSWSSAEKIKLVTMIIEDAKVDWDIVARAFPERSKTQVRDVWRKGVFPKIKKGEAVS</sequence>
<dbReference type="EMBL" id="JAODAN010000004">
    <property type="protein sequence ID" value="KAK1925026.1"/>
    <property type="molecule type" value="Genomic_DNA"/>
</dbReference>
<dbReference type="PROSITE" id="PS50090">
    <property type="entry name" value="MYB_LIKE"/>
    <property type="match status" value="1"/>
</dbReference>
<feature type="domain" description="Myb-like" evidence="1">
    <location>
        <begin position="85"/>
        <end position="130"/>
    </location>
</feature>
<comment type="caution">
    <text evidence="2">The sequence shown here is derived from an EMBL/GenBank/DDBJ whole genome shotgun (WGS) entry which is preliminary data.</text>
</comment>
<dbReference type="InterPro" id="IPR009057">
    <property type="entry name" value="Homeodomain-like_sf"/>
</dbReference>
<evidence type="ECO:0000313" key="3">
    <source>
        <dbReference type="Proteomes" id="UP001182556"/>
    </source>
</evidence>